<dbReference type="SUPFAM" id="SSF56672">
    <property type="entry name" value="DNA/RNA polymerases"/>
    <property type="match status" value="1"/>
</dbReference>
<dbReference type="GO" id="GO:0016779">
    <property type="term" value="F:nucleotidyltransferase activity"/>
    <property type="evidence" value="ECO:0007669"/>
    <property type="project" value="UniProtKB-KW"/>
</dbReference>
<dbReference type="AlphaFoldDB" id="A0A5N4A4M7"/>
<dbReference type="InterPro" id="IPR021109">
    <property type="entry name" value="Peptidase_aspartic_dom_sf"/>
</dbReference>
<dbReference type="PANTHER" id="PTHR37984">
    <property type="entry name" value="PROTEIN CBG26694"/>
    <property type="match status" value="1"/>
</dbReference>
<dbReference type="GO" id="GO:0071897">
    <property type="term" value="P:DNA biosynthetic process"/>
    <property type="evidence" value="ECO:0007669"/>
    <property type="project" value="UniProtKB-ARBA"/>
</dbReference>
<proteinExistence type="predicted"/>
<gene>
    <name evidence="5" type="ORF">PPYR_14232</name>
</gene>
<evidence type="ECO:0000256" key="1">
    <source>
        <dbReference type="ARBA" id="ARBA00022679"/>
    </source>
</evidence>
<dbReference type="SUPFAM" id="SSF50630">
    <property type="entry name" value="Acid proteases"/>
    <property type="match status" value="1"/>
</dbReference>
<dbReference type="InterPro" id="IPR050951">
    <property type="entry name" value="Retrovirus_Pol_polyprotein"/>
</dbReference>
<evidence type="ECO:0000256" key="3">
    <source>
        <dbReference type="ARBA" id="ARBA00022722"/>
    </source>
</evidence>
<accession>A0A5N4A4M7</accession>
<dbReference type="InterPro" id="IPR043502">
    <property type="entry name" value="DNA/RNA_pol_sf"/>
</dbReference>
<protein>
    <recommendedName>
        <fullName evidence="7">Peptidase A2 domain-containing protein</fullName>
    </recommendedName>
</protein>
<dbReference type="InParanoid" id="A0A5N4A4M7"/>
<evidence type="ECO:0000313" key="5">
    <source>
        <dbReference type="EMBL" id="KAB0792273.1"/>
    </source>
</evidence>
<reference evidence="5 6" key="1">
    <citation type="journal article" date="2018" name="Elife">
        <title>Firefly genomes illuminate parallel origins of bioluminescence in beetles.</title>
        <authorList>
            <person name="Fallon T.R."/>
            <person name="Lower S.E."/>
            <person name="Chang C.H."/>
            <person name="Bessho-Uehara M."/>
            <person name="Martin G.J."/>
            <person name="Bewick A.J."/>
            <person name="Behringer M."/>
            <person name="Debat H.J."/>
            <person name="Wong I."/>
            <person name="Day J.C."/>
            <person name="Suvorov A."/>
            <person name="Silva C.J."/>
            <person name="Stanger-Hall K.F."/>
            <person name="Hall D.W."/>
            <person name="Schmitz R.J."/>
            <person name="Nelson D.R."/>
            <person name="Lewis S.M."/>
            <person name="Shigenobu S."/>
            <person name="Bybee S.M."/>
            <person name="Larracuente A.M."/>
            <person name="Oba Y."/>
            <person name="Weng J.K."/>
        </authorList>
    </citation>
    <scope>NUCLEOTIDE SEQUENCE [LARGE SCALE GENOMIC DNA]</scope>
    <source>
        <strain evidence="5">1611_PpyrPB1</strain>
        <tissue evidence="5">Whole body</tissue>
    </source>
</reference>
<dbReference type="Gene3D" id="3.10.10.10">
    <property type="entry name" value="HIV Type 1 Reverse Transcriptase, subunit A, domain 1"/>
    <property type="match status" value="1"/>
</dbReference>
<dbReference type="Gene3D" id="2.40.70.10">
    <property type="entry name" value="Acid Proteases"/>
    <property type="match status" value="1"/>
</dbReference>
<keyword evidence="4" id="KW-0378">Hydrolase</keyword>
<sequence length="261" mass="29572">MWTKEVLVNGQPVVFKLDTGAEVSTLPLSILKKVAPNSVIKKSNITLISYGDPNFKLKTLDEVQLDCVVKNCHQQVTFIVVKAADQIPLLGVQECSDLQLLKRLDSVTNQKLFRSIDDVIRLGKFPTQHHITLKENAKPKINAIRRVPHILLKPLQNKLCDLVSKGIIEKVDKPSQWVHPLVIVEKTNGDLRLCLDPRDLNQAIQREHFLIPSCDDIAVNLSKRNVFTVLDMKDGYWQIELDNDSSDLMTFETSIWAVFST</sequence>
<name>A0A5N4A4M7_PHOPY</name>
<evidence type="ECO:0000256" key="2">
    <source>
        <dbReference type="ARBA" id="ARBA00022695"/>
    </source>
</evidence>
<comment type="caution">
    <text evidence="5">The sequence shown here is derived from an EMBL/GenBank/DDBJ whole genome shotgun (WGS) entry which is preliminary data.</text>
</comment>
<dbReference type="EMBL" id="VVIM01000010">
    <property type="protein sequence ID" value="KAB0792273.1"/>
    <property type="molecule type" value="Genomic_DNA"/>
</dbReference>
<evidence type="ECO:0000256" key="4">
    <source>
        <dbReference type="ARBA" id="ARBA00022759"/>
    </source>
</evidence>
<keyword evidence="6" id="KW-1185">Reference proteome</keyword>
<dbReference type="GO" id="GO:0004519">
    <property type="term" value="F:endonuclease activity"/>
    <property type="evidence" value="ECO:0007669"/>
    <property type="project" value="UniProtKB-KW"/>
</dbReference>
<keyword evidence="4" id="KW-0255">Endonuclease</keyword>
<keyword evidence="1" id="KW-0808">Transferase</keyword>
<evidence type="ECO:0000313" key="6">
    <source>
        <dbReference type="Proteomes" id="UP000327044"/>
    </source>
</evidence>
<keyword evidence="3" id="KW-0540">Nuclease</keyword>
<organism evidence="5 6">
    <name type="scientific">Photinus pyralis</name>
    <name type="common">Common eastern firefly</name>
    <name type="synonym">Lampyris pyralis</name>
    <dbReference type="NCBI Taxonomy" id="7054"/>
    <lineage>
        <taxon>Eukaryota</taxon>
        <taxon>Metazoa</taxon>
        <taxon>Ecdysozoa</taxon>
        <taxon>Arthropoda</taxon>
        <taxon>Hexapoda</taxon>
        <taxon>Insecta</taxon>
        <taxon>Pterygota</taxon>
        <taxon>Neoptera</taxon>
        <taxon>Endopterygota</taxon>
        <taxon>Coleoptera</taxon>
        <taxon>Polyphaga</taxon>
        <taxon>Elateriformia</taxon>
        <taxon>Elateroidea</taxon>
        <taxon>Lampyridae</taxon>
        <taxon>Lampyrinae</taxon>
        <taxon>Photinus</taxon>
    </lineage>
</organism>
<keyword evidence="2" id="KW-0548">Nucleotidyltransferase</keyword>
<evidence type="ECO:0008006" key="7">
    <source>
        <dbReference type="Google" id="ProtNLM"/>
    </source>
</evidence>
<dbReference type="PANTHER" id="PTHR37984:SF5">
    <property type="entry name" value="PROTEIN NYNRIN-LIKE"/>
    <property type="match status" value="1"/>
</dbReference>
<dbReference type="Proteomes" id="UP000327044">
    <property type="component" value="Unassembled WGS sequence"/>
</dbReference>